<accession>A0ACC1HBR7</accession>
<feature type="non-terminal residue" evidence="1">
    <location>
        <position position="1"/>
    </location>
</feature>
<organism evidence="1 2">
    <name type="scientific">Spiromyces aspiralis</name>
    <dbReference type="NCBI Taxonomy" id="68401"/>
    <lineage>
        <taxon>Eukaryota</taxon>
        <taxon>Fungi</taxon>
        <taxon>Fungi incertae sedis</taxon>
        <taxon>Zoopagomycota</taxon>
        <taxon>Kickxellomycotina</taxon>
        <taxon>Kickxellomycetes</taxon>
        <taxon>Kickxellales</taxon>
        <taxon>Kickxellaceae</taxon>
        <taxon>Spiromyces</taxon>
    </lineage>
</organism>
<dbReference type="Proteomes" id="UP001145114">
    <property type="component" value="Unassembled WGS sequence"/>
</dbReference>
<evidence type="ECO:0000313" key="2">
    <source>
        <dbReference type="Proteomes" id="UP001145114"/>
    </source>
</evidence>
<proteinExistence type="predicted"/>
<reference evidence="1" key="1">
    <citation type="submission" date="2022-06" db="EMBL/GenBank/DDBJ databases">
        <title>Phylogenomic reconstructions and comparative analyses of Kickxellomycotina fungi.</title>
        <authorList>
            <person name="Reynolds N.K."/>
            <person name="Stajich J.E."/>
            <person name="Barry K."/>
            <person name="Grigoriev I.V."/>
            <person name="Crous P."/>
            <person name="Smith M.E."/>
        </authorList>
    </citation>
    <scope>NUCLEOTIDE SEQUENCE</scope>
    <source>
        <strain evidence="1">RSA 2271</strain>
    </source>
</reference>
<sequence length="92" mass="10094">GLPTSTNPIASIFAWTRGLTHRAELDKNPALTKFCQNLEAACIDSVKSGVMTKDLAMSIHGTKVDSSSYVTTDQYIDEVSRLLNKYQSEGKQ</sequence>
<keyword evidence="2" id="KW-1185">Reference proteome</keyword>
<dbReference type="EMBL" id="JAMZIH010009598">
    <property type="protein sequence ID" value="KAJ1669891.1"/>
    <property type="molecule type" value="Genomic_DNA"/>
</dbReference>
<evidence type="ECO:0000313" key="1">
    <source>
        <dbReference type="EMBL" id="KAJ1669891.1"/>
    </source>
</evidence>
<name>A0ACC1HBR7_9FUNG</name>
<protein>
    <submittedName>
        <fullName evidence="1">Isocitrate dehydrogenase [NADP], mitochondrial (Oxalosuccinate decarboxylase)</fullName>
        <ecNumber evidence="1">1.1.1.42</ecNumber>
    </submittedName>
</protein>
<dbReference type="EC" id="1.1.1.42" evidence="1"/>
<gene>
    <name evidence="1" type="primary">IDP1_2</name>
    <name evidence="1" type="ORF">EV182_008537</name>
</gene>
<comment type="caution">
    <text evidence="1">The sequence shown here is derived from an EMBL/GenBank/DDBJ whole genome shotgun (WGS) entry which is preliminary data.</text>
</comment>
<keyword evidence="1" id="KW-0560">Oxidoreductase</keyword>